<evidence type="ECO:0000256" key="5">
    <source>
        <dbReference type="ARBA" id="ARBA00022722"/>
    </source>
</evidence>
<dbReference type="PANTHER" id="PTHR36531:SF6">
    <property type="entry name" value="DNA REPLICATION ATP-DEPENDENT HELICASE_NUCLEASE DNA2"/>
    <property type="match status" value="1"/>
</dbReference>
<dbReference type="InterPro" id="IPR013343">
    <property type="entry name" value="CRISPR-assoc_prot_Cas4"/>
</dbReference>
<dbReference type="EC" id="3.1.12.1" evidence="3 13"/>
<comment type="similarity">
    <text evidence="2 13">Belongs to the CRISPR-associated exonuclease Cas4 family.</text>
</comment>
<organism evidence="15 16">
    <name type="scientific">Nostoc punctiforme FACHB-252</name>
    <dbReference type="NCBI Taxonomy" id="1357509"/>
    <lineage>
        <taxon>Bacteria</taxon>
        <taxon>Bacillati</taxon>
        <taxon>Cyanobacteriota</taxon>
        <taxon>Cyanophyceae</taxon>
        <taxon>Nostocales</taxon>
        <taxon>Nostocaceae</taxon>
        <taxon>Nostoc</taxon>
    </lineage>
</organism>
<dbReference type="RefSeq" id="WP_190948964.1">
    <property type="nucleotide sequence ID" value="NZ_JACJTC010000005.1"/>
</dbReference>
<keyword evidence="9 13" id="KW-0408">Iron</keyword>
<comment type="function">
    <text evidence="13">CRISPR (clustered regularly interspaced short palindromic repeat) is an adaptive immune system that provides protection against mobile genetic elements (viruses, transposable elements and conjugative plasmids). CRISPR clusters contain sequences complementary to antecedent mobile elements and target invading nucleic acids. CRISPR clusters are transcribed and processed into CRISPR RNA (crRNA).</text>
</comment>
<protein>
    <recommendedName>
        <fullName evidence="4 13">CRISPR-associated exonuclease Cas4</fullName>
        <ecNumber evidence="3 13">3.1.12.1</ecNumber>
    </recommendedName>
</protein>
<feature type="domain" description="DUF83" evidence="14">
    <location>
        <begin position="10"/>
        <end position="183"/>
    </location>
</feature>
<evidence type="ECO:0000259" key="14">
    <source>
        <dbReference type="Pfam" id="PF01930"/>
    </source>
</evidence>
<evidence type="ECO:0000256" key="6">
    <source>
        <dbReference type="ARBA" id="ARBA00022723"/>
    </source>
</evidence>
<comment type="cofactor">
    <cofactor evidence="1">
        <name>[4Fe-4S] cluster</name>
        <dbReference type="ChEBI" id="CHEBI:49883"/>
    </cofactor>
</comment>
<keyword evidence="12 13" id="KW-0464">Manganese</keyword>
<dbReference type="InterPro" id="IPR051827">
    <property type="entry name" value="Cas4_exonuclease"/>
</dbReference>
<dbReference type="NCBIfam" id="TIGR00372">
    <property type="entry name" value="cas4"/>
    <property type="match status" value="1"/>
</dbReference>
<keyword evidence="6 13" id="KW-0479">Metal-binding</keyword>
<keyword evidence="16" id="KW-1185">Reference proteome</keyword>
<evidence type="ECO:0000256" key="10">
    <source>
        <dbReference type="ARBA" id="ARBA00023014"/>
    </source>
</evidence>
<dbReference type="Gene3D" id="3.90.320.10">
    <property type="match status" value="1"/>
</dbReference>
<evidence type="ECO:0000256" key="4">
    <source>
        <dbReference type="ARBA" id="ARBA00020049"/>
    </source>
</evidence>
<evidence type="ECO:0000256" key="2">
    <source>
        <dbReference type="ARBA" id="ARBA00009189"/>
    </source>
</evidence>
<comment type="cofactor">
    <cofactor evidence="13">
        <name>iron-sulfur cluster</name>
        <dbReference type="ChEBI" id="CHEBI:30408"/>
    </cofactor>
</comment>
<evidence type="ECO:0000256" key="13">
    <source>
        <dbReference type="RuleBase" id="RU365022"/>
    </source>
</evidence>
<evidence type="ECO:0000256" key="1">
    <source>
        <dbReference type="ARBA" id="ARBA00001966"/>
    </source>
</evidence>
<evidence type="ECO:0000313" key="16">
    <source>
        <dbReference type="Proteomes" id="UP000606396"/>
    </source>
</evidence>
<proteinExistence type="inferred from homology"/>
<evidence type="ECO:0000256" key="3">
    <source>
        <dbReference type="ARBA" id="ARBA00012768"/>
    </source>
</evidence>
<keyword evidence="8 13" id="KW-0269">Exonuclease</keyword>
<dbReference type="Proteomes" id="UP000606396">
    <property type="component" value="Unassembled WGS sequence"/>
</dbReference>
<gene>
    <name evidence="15" type="primary">cas4</name>
    <name evidence="15" type="ORF">H6G94_07705</name>
</gene>
<keyword evidence="10 13" id="KW-0411">Iron-sulfur</keyword>
<evidence type="ECO:0000256" key="11">
    <source>
        <dbReference type="ARBA" id="ARBA00023118"/>
    </source>
</evidence>
<evidence type="ECO:0000313" key="15">
    <source>
        <dbReference type="EMBL" id="MBD2611156.1"/>
    </source>
</evidence>
<dbReference type="InterPro" id="IPR011604">
    <property type="entry name" value="PDDEXK-like_dom_sf"/>
</dbReference>
<dbReference type="Pfam" id="PF01930">
    <property type="entry name" value="Cas_Cas4"/>
    <property type="match status" value="1"/>
</dbReference>
<evidence type="ECO:0000256" key="7">
    <source>
        <dbReference type="ARBA" id="ARBA00022801"/>
    </source>
</evidence>
<dbReference type="PANTHER" id="PTHR36531">
    <property type="entry name" value="CRISPR-ASSOCIATED EXONUCLEASE CAS4"/>
    <property type="match status" value="1"/>
</dbReference>
<keyword evidence="11 13" id="KW-0051">Antiviral defense</keyword>
<keyword evidence="5 13" id="KW-0540">Nuclease</keyword>
<accession>A0ABR8H5N5</accession>
<sequence length="197" mass="22752">MNESDYIAIAALNQYSYCSHRCWRMFCAGEFIDNQYTIEGTSLHERVHTVGEGQREDTWQIRAIWLKSEKYKLIGKSDLIESENGEWYPVEYKRGRKGEWDNDELQVCAQALCLEEMTGQVINTGYIYYAQTHQRQLVEISEELRQSAIATIEAVQTLLFTGAMPKAIKSKRCDGCSLFSHCLPQAVEKLQRYQEAS</sequence>
<keyword evidence="7 13" id="KW-0378">Hydrolase</keyword>
<dbReference type="CDD" id="cd09637">
    <property type="entry name" value="Cas4_I-A_I-B_I-C_I-D_II-B"/>
    <property type="match status" value="1"/>
</dbReference>
<name>A0ABR8H5N5_NOSPU</name>
<evidence type="ECO:0000256" key="12">
    <source>
        <dbReference type="ARBA" id="ARBA00023211"/>
    </source>
</evidence>
<evidence type="ECO:0000256" key="9">
    <source>
        <dbReference type="ARBA" id="ARBA00023004"/>
    </source>
</evidence>
<comment type="caution">
    <text evidence="15">The sequence shown here is derived from an EMBL/GenBank/DDBJ whole genome shotgun (WGS) entry which is preliminary data.</text>
</comment>
<reference evidence="15 16" key="1">
    <citation type="journal article" date="2020" name="ISME J.">
        <title>Comparative genomics reveals insights into cyanobacterial evolution and habitat adaptation.</title>
        <authorList>
            <person name="Chen M.Y."/>
            <person name="Teng W.K."/>
            <person name="Zhao L."/>
            <person name="Hu C.X."/>
            <person name="Zhou Y.K."/>
            <person name="Han B.P."/>
            <person name="Song L.R."/>
            <person name="Shu W.S."/>
        </authorList>
    </citation>
    <scope>NUCLEOTIDE SEQUENCE [LARGE SCALE GENOMIC DNA]</scope>
    <source>
        <strain evidence="15 16">FACHB-252</strain>
    </source>
</reference>
<comment type="cofactor">
    <cofactor evidence="13">
        <name>Mg(2+)</name>
        <dbReference type="ChEBI" id="CHEBI:18420"/>
    </cofactor>
    <cofactor evidence="13">
        <name>Mn(2+)</name>
        <dbReference type="ChEBI" id="CHEBI:29035"/>
    </cofactor>
    <text evidence="13">Mg(2+) or Mn(2+) required for ssDNA cleavage activity.</text>
</comment>
<dbReference type="EMBL" id="JACJTC010000005">
    <property type="protein sequence ID" value="MBD2611156.1"/>
    <property type="molecule type" value="Genomic_DNA"/>
</dbReference>
<evidence type="ECO:0000256" key="8">
    <source>
        <dbReference type="ARBA" id="ARBA00022839"/>
    </source>
</evidence>
<dbReference type="InterPro" id="IPR022765">
    <property type="entry name" value="Dna2/Cas4_DUF83"/>
</dbReference>